<sequence>MARAVLCMAIACILVQCALSQNYDKENRRLILQIKDQKTTNQQYYSSNFDTNAYRYGYDIGKTGNFHHETRGPDGVTYGCYGYVDPYHMLRATHYVADTHGYRTVEPQKPVEVYPVYGEKGHGVILQWDELYFPIGCGKFEGGARPEFPVLNLGDVR</sequence>
<dbReference type="AlphaFoldDB" id="A0A0K8W8W7"/>
<dbReference type="PANTHER" id="PTHR10380">
    <property type="entry name" value="CUTICLE PROTEIN"/>
    <property type="match status" value="1"/>
</dbReference>
<evidence type="ECO:0000256" key="1">
    <source>
        <dbReference type="PROSITE-ProRule" id="PRU00497"/>
    </source>
</evidence>
<dbReference type="Pfam" id="PF00379">
    <property type="entry name" value="Chitin_bind_4"/>
    <property type="match status" value="1"/>
</dbReference>
<dbReference type="GO" id="GO:0062129">
    <property type="term" value="C:chitin-based extracellular matrix"/>
    <property type="evidence" value="ECO:0007669"/>
    <property type="project" value="TreeGrafter"/>
</dbReference>
<dbReference type="EMBL" id="GDHF01004835">
    <property type="protein sequence ID" value="JAI47479.1"/>
    <property type="molecule type" value="Transcribed_RNA"/>
</dbReference>
<dbReference type="InterPro" id="IPR050468">
    <property type="entry name" value="Cuticle_Struct_Prot"/>
</dbReference>
<proteinExistence type="predicted"/>
<dbReference type="OrthoDB" id="8191482at2759"/>
<dbReference type="PROSITE" id="PS51155">
    <property type="entry name" value="CHIT_BIND_RR_2"/>
    <property type="match status" value="1"/>
</dbReference>
<evidence type="ECO:0000313" key="3">
    <source>
        <dbReference type="EMBL" id="JAI47479.1"/>
    </source>
</evidence>
<reference evidence="3" key="1">
    <citation type="submission" date="2015-06" db="EMBL/GenBank/DDBJ databases">
        <authorList>
            <person name="Hoefler B.C."/>
            <person name="Straight P.D."/>
        </authorList>
    </citation>
    <scope>NUCLEOTIDE SEQUENCE</scope>
</reference>
<name>A0A0K8W8W7_BACLA</name>
<dbReference type="GO" id="GO:0008010">
    <property type="term" value="F:structural constituent of chitin-based larval cuticle"/>
    <property type="evidence" value="ECO:0007669"/>
    <property type="project" value="TreeGrafter"/>
</dbReference>
<evidence type="ECO:0000256" key="2">
    <source>
        <dbReference type="SAM" id="SignalP"/>
    </source>
</evidence>
<protein>
    <submittedName>
        <fullName evidence="3">Uncharacterized protein</fullName>
    </submittedName>
</protein>
<feature type="chain" id="PRO_5005522848" evidence="2">
    <location>
        <begin position="21"/>
        <end position="157"/>
    </location>
</feature>
<keyword evidence="2" id="KW-0732">Signal</keyword>
<dbReference type="PANTHER" id="PTHR10380:SF224">
    <property type="entry name" value="CUTICULAR PROTEIN 12A"/>
    <property type="match status" value="1"/>
</dbReference>
<gene>
    <name evidence="3" type="ORF">c3_g4_i5</name>
</gene>
<keyword evidence="1" id="KW-0193">Cuticle</keyword>
<accession>A0A0K8W8W7</accession>
<feature type="signal peptide" evidence="2">
    <location>
        <begin position="1"/>
        <end position="20"/>
    </location>
</feature>
<dbReference type="InterPro" id="IPR000618">
    <property type="entry name" value="Insect_cuticle"/>
</dbReference>
<organism evidence="3">
    <name type="scientific">Bactrocera latifrons</name>
    <name type="common">Malaysian fruit fly</name>
    <name type="synonym">Chaetodacus latifrons</name>
    <dbReference type="NCBI Taxonomy" id="174628"/>
    <lineage>
        <taxon>Eukaryota</taxon>
        <taxon>Metazoa</taxon>
        <taxon>Ecdysozoa</taxon>
        <taxon>Arthropoda</taxon>
        <taxon>Hexapoda</taxon>
        <taxon>Insecta</taxon>
        <taxon>Pterygota</taxon>
        <taxon>Neoptera</taxon>
        <taxon>Endopterygota</taxon>
        <taxon>Diptera</taxon>
        <taxon>Brachycera</taxon>
        <taxon>Muscomorpha</taxon>
        <taxon>Tephritoidea</taxon>
        <taxon>Tephritidae</taxon>
        <taxon>Bactrocera</taxon>
        <taxon>Bactrocera</taxon>
    </lineage>
</organism>